<keyword evidence="1" id="KW-0969">Cilium</keyword>
<sequence>MIVNTFIPKYMEKFKCIGSKCTDTCCASWDINIDENSLERYKNSTGALKSLVEGKFLTGDKKDDFFNAGYMILKDGSRCPFLNENMLCDIHGAVGEENLCITCKSYPRVFNIVDGIYEKSALASCEEICRLALMNKEKMEFVEAEEELDEDNIEIRRIIDTEAFAGTESMIQYFWEMRISSINIIQCREYSIEERLNILKGFYGEIEKLRLEDDFESIEDIFDESTNGTLNYQKYLQESIKADKKFSFTIGDDNLIAMIRSPRLKKYAEDYKNNILLNIEEEAFRDLSEKVDAILKENDYIVENYLVNQIFKDLIPFNKGEDMMASVNVLINTYKLIKEYLKGRIYKSKERIMAEDVVSVIQAISKDLEHNKVLNKIINYKA</sequence>
<keyword evidence="1" id="KW-0966">Cell projection</keyword>
<dbReference type="GO" id="GO:0032259">
    <property type="term" value="P:methylation"/>
    <property type="evidence" value="ECO:0007669"/>
    <property type="project" value="UniProtKB-KW"/>
</dbReference>
<keyword evidence="1" id="KW-0282">Flagellum</keyword>
<reference evidence="1" key="1">
    <citation type="submission" date="2020-08" db="EMBL/GenBank/DDBJ databases">
        <title>Genome public.</title>
        <authorList>
            <person name="Liu C."/>
            <person name="Sun Q."/>
        </authorList>
    </citation>
    <scope>NUCLEOTIDE SEQUENCE</scope>
    <source>
        <strain evidence="1">NSJ-42</strain>
    </source>
</reference>
<keyword evidence="1" id="KW-0489">Methyltransferase</keyword>
<evidence type="ECO:0000313" key="1">
    <source>
        <dbReference type="EMBL" id="MBC5641240.1"/>
    </source>
</evidence>
<evidence type="ECO:0000313" key="2">
    <source>
        <dbReference type="Proteomes" id="UP000662088"/>
    </source>
</evidence>
<dbReference type="EMBL" id="JACOOQ010000036">
    <property type="protein sequence ID" value="MBC5641240.1"/>
    <property type="molecule type" value="Genomic_DNA"/>
</dbReference>
<dbReference type="Proteomes" id="UP000662088">
    <property type="component" value="Unassembled WGS sequence"/>
</dbReference>
<keyword evidence="2" id="KW-1185">Reference proteome</keyword>
<dbReference type="EC" id="2.1.1.-" evidence="1"/>
<organism evidence="1 2">
    <name type="scientific">Clostridium lentum</name>
    <dbReference type="NCBI Taxonomy" id="2763037"/>
    <lineage>
        <taxon>Bacteria</taxon>
        <taxon>Bacillati</taxon>
        <taxon>Bacillota</taxon>
        <taxon>Clostridia</taxon>
        <taxon>Eubacteriales</taxon>
        <taxon>Clostridiaceae</taxon>
        <taxon>Clostridium</taxon>
    </lineage>
</organism>
<dbReference type="GO" id="GO:0008168">
    <property type="term" value="F:methyltransferase activity"/>
    <property type="evidence" value="ECO:0007669"/>
    <property type="project" value="UniProtKB-KW"/>
</dbReference>
<dbReference type="AlphaFoldDB" id="A0A8I0AGB3"/>
<proteinExistence type="predicted"/>
<accession>A0A8I0AGB3</accession>
<dbReference type="NCBIfam" id="NF038110">
    <property type="entry name" value="Lys_methyl_FliB"/>
    <property type="match status" value="1"/>
</dbReference>
<gene>
    <name evidence="1" type="primary">fliB</name>
    <name evidence="1" type="ORF">H8R92_12820</name>
</gene>
<comment type="caution">
    <text evidence="1">The sequence shown here is derived from an EMBL/GenBank/DDBJ whole genome shotgun (WGS) entry which is preliminary data.</text>
</comment>
<name>A0A8I0AGB3_9CLOT</name>
<keyword evidence="1" id="KW-0808">Transferase</keyword>
<protein>
    <submittedName>
        <fullName evidence="1">Flagellin lysine-N-methylase</fullName>
        <ecNumber evidence="1">2.1.1.-</ecNumber>
    </submittedName>
</protein>
<dbReference type="RefSeq" id="WP_186835661.1">
    <property type="nucleotide sequence ID" value="NZ_JACOOQ010000036.1"/>
</dbReference>